<dbReference type="PROSITE" id="PS50293">
    <property type="entry name" value="TPR_REGION"/>
    <property type="match status" value="1"/>
</dbReference>
<evidence type="ECO:0000256" key="2">
    <source>
        <dbReference type="SAM" id="Phobius"/>
    </source>
</evidence>
<dbReference type="RefSeq" id="WP_053234477.1">
    <property type="nucleotide sequence ID" value="NZ_CP011125.1"/>
</dbReference>
<dbReference type="Gene3D" id="1.25.40.10">
    <property type="entry name" value="Tetratricopeptide repeat domain"/>
    <property type="match status" value="1"/>
</dbReference>
<dbReference type="Pfam" id="PF13432">
    <property type="entry name" value="TPR_16"/>
    <property type="match status" value="1"/>
</dbReference>
<dbReference type="Proteomes" id="UP000034883">
    <property type="component" value="Chromosome"/>
</dbReference>
<dbReference type="SMART" id="SM00028">
    <property type="entry name" value="TPR"/>
    <property type="match status" value="2"/>
</dbReference>
<accession>A0A0F6W4H2</accession>
<protein>
    <submittedName>
        <fullName evidence="4">Uncharacterized protein</fullName>
    </submittedName>
</protein>
<feature type="transmembrane region" description="Helical" evidence="2">
    <location>
        <begin position="139"/>
        <end position="161"/>
    </location>
</feature>
<feature type="repeat" description="TPR" evidence="1">
    <location>
        <begin position="61"/>
        <end position="94"/>
    </location>
</feature>
<keyword evidence="2" id="KW-1133">Transmembrane helix</keyword>
<dbReference type="InterPro" id="IPR019734">
    <property type="entry name" value="TPR_rpt"/>
</dbReference>
<keyword evidence="2" id="KW-0472">Membrane</keyword>
<keyword evidence="2" id="KW-0812">Transmembrane</keyword>
<dbReference type="InterPro" id="IPR011990">
    <property type="entry name" value="TPR-like_helical_dom_sf"/>
</dbReference>
<reference evidence="4 5" key="1">
    <citation type="submission" date="2015-03" db="EMBL/GenBank/DDBJ databases">
        <title>Genome assembly of Sandaracinus amylolyticus DSM 53668.</title>
        <authorList>
            <person name="Sharma G."/>
            <person name="Subramanian S."/>
        </authorList>
    </citation>
    <scope>NUCLEOTIDE SEQUENCE [LARGE SCALE GENOMIC DNA]</scope>
    <source>
        <strain evidence="4 5">DSM 53668</strain>
    </source>
</reference>
<evidence type="ECO:0000256" key="3">
    <source>
        <dbReference type="SAM" id="SignalP"/>
    </source>
</evidence>
<dbReference type="EMBL" id="CP011125">
    <property type="protein sequence ID" value="AKF07192.1"/>
    <property type="molecule type" value="Genomic_DNA"/>
</dbReference>
<dbReference type="AlphaFoldDB" id="A0A0F6W4H2"/>
<evidence type="ECO:0000313" key="5">
    <source>
        <dbReference type="Proteomes" id="UP000034883"/>
    </source>
</evidence>
<feature type="chain" id="PRO_5002511290" evidence="3">
    <location>
        <begin position="25"/>
        <end position="260"/>
    </location>
</feature>
<feature type="transmembrane region" description="Helical" evidence="2">
    <location>
        <begin position="168"/>
        <end position="190"/>
    </location>
</feature>
<dbReference type="PROSITE" id="PS50005">
    <property type="entry name" value="TPR"/>
    <property type="match status" value="1"/>
</dbReference>
<gene>
    <name evidence="4" type="ORF">DB32_004341</name>
</gene>
<dbReference type="Gene3D" id="2.30.30.40">
    <property type="entry name" value="SH3 Domains"/>
    <property type="match status" value="1"/>
</dbReference>
<name>A0A0F6W4H2_9BACT</name>
<dbReference type="STRING" id="927083.DB32_004341"/>
<keyword evidence="3" id="KW-0732">Signal</keyword>
<dbReference type="SUPFAM" id="SSF48452">
    <property type="entry name" value="TPR-like"/>
    <property type="match status" value="1"/>
</dbReference>
<dbReference type="KEGG" id="samy:DB32_004341"/>
<keyword evidence="5" id="KW-1185">Reference proteome</keyword>
<proteinExistence type="predicted"/>
<dbReference type="OrthoDB" id="5240474at2"/>
<organism evidence="4 5">
    <name type="scientific">Sandaracinus amylolyticus</name>
    <dbReference type="NCBI Taxonomy" id="927083"/>
    <lineage>
        <taxon>Bacteria</taxon>
        <taxon>Pseudomonadati</taxon>
        <taxon>Myxococcota</taxon>
        <taxon>Polyangia</taxon>
        <taxon>Polyangiales</taxon>
        <taxon>Sandaracinaceae</taxon>
        <taxon>Sandaracinus</taxon>
    </lineage>
</organism>
<evidence type="ECO:0000256" key="1">
    <source>
        <dbReference type="PROSITE-ProRule" id="PRU00339"/>
    </source>
</evidence>
<sequence length="260" mass="27890">MRRALVTSAFALACLALASSSARAETLDDLFRAGNEAYFRGAYDDAAERYEELVELGVRDADVFYNLGTAYAREGRHGRAIAAYERALRVRPSDSEASRALQHARDALASRRADREGEATMASDDGLAHAVFGRLSRDALAGAVLVLDALFFAVLAAFLFVRRETARLALGIGAPLLGIALGAASLGLAIRSGAFDEGAPAVVIEDRVALREGPHEDAQERGRAREGERAWIVGEDGAWLRVRAGAHEGWVEGAKVVRLD</sequence>
<feature type="signal peptide" evidence="3">
    <location>
        <begin position="1"/>
        <end position="24"/>
    </location>
</feature>
<evidence type="ECO:0000313" key="4">
    <source>
        <dbReference type="EMBL" id="AKF07192.1"/>
    </source>
</evidence>
<keyword evidence="1" id="KW-0802">TPR repeat</keyword>